<organism evidence="1 2">
    <name type="scientific">Streptomyces echinatus</name>
    <dbReference type="NCBI Taxonomy" id="67293"/>
    <lineage>
        <taxon>Bacteria</taxon>
        <taxon>Bacillati</taxon>
        <taxon>Actinomycetota</taxon>
        <taxon>Actinomycetes</taxon>
        <taxon>Kitasatosporales</taxon>
        <taxon>Streptomycetaceae</taxon>
        <taxon>Streptomyces</taxon>
    </lineage>
</organism>
<protein>
    <submittedName>
        <fullName evidence="1">Uncharacterized protein</fullName>
    </submittedName>
</protein>
<name>A0A7W9UVK1_9ACTN</name>
<comment type="caution">
    <text evidence="1">The sequence shown here is derived from an EMBL/GenBank/DDBJ whole genome shotgun (WGS) entry which is preliminary data.</text>
</comment>
<gene>
    <name evidence="1" type="ORF">FHS34_007866</name>
</gene>
<dbReference type="AlphaFoldDB" id="A0A7W9UVK1"/>
<dbReference type="EMBL" id="JACHJK010000024">
    <property type="protein sequence ID" value="MBB5932356.1"/>
    <property type="molecule type" value="Genomic_DNA"/>
</dbReference>
<accession>A0A7W9UVK1</accession>
<reference evidence="1 2" key="1">
    <citation type="submission" date="2020-08" db="EMBL/GenBank/DDBJ databases">
        <title>Genomic Encyclopedia of Type Strains, Phase III (KMG-III): the genomes of soil and plant-associated and newly described type strains.</title>
        <authorList>
            <person name="Whitman W."/>
        </authorList>
    </citation>
    <scope>NUCLEOTIDE SEQUENCE [LARGE SCALE GENOMIC DNA]</scope>
    <source>
        <strain evidence="1 2">CECT 3313</strain>
    </source>
</reference>
<sequence>MNDTAIINADQIELDGGDVMLQELSVGDPIEIEKQTGPLSPGIWVITAFEADDRSRARVRRMTVDEIRAARHREATARIYE</sequence>
<evidence type="ECO:0000313" key="1">
    <source>
        <dbReference type="EMBL" id="MBB5932356.1"/>
    </source>
</evidence>
<dbReference type="RefSeq" id="WP_184974595.1">
    <property type="nucleotide sequence ID" value="NZ_BAAAWF010000040.1"/>
</dbReference>
<dbReference type="Proteomes" id="UP000585836">
    <property type="component" value="Unassembled WGS sequence"/>
</dbReference>
<evidence type="ECO:0000313" key="2">
    <source>
        <dbReference type="Proteomes" id="UP000585836"/>
    </source>
</evidence>
<keyword evidence="2" id="KW-1185">Reference proteome</keyword>
<proteinExistence type="predicted"/>